<reference evidence="1" key="1">
    <citation type="submission" date="2018-11" db="EMBL/GenBank/DDBJ databases">
        <authorList>
            <consortium name="Genoscope - CEA"/>
            <person name="William W."/>
        </authorList>
    </citation>
    <scope>NUCLEOTIDE SEQUENCE</scope>
</reference>
<organism evidence="1">
    <name type="scientific">Brassica campestris</name>
    <name type="common">Field mustard</name>
    <dbReference type="NCBI Taxonomy" id="3711"/>
    <lineage>
        <taxon>Eukaryota</taxon>
        <taxon>Viridiplantae</taxon>
        <taxon>Streptophyta</taxon>
        <taxon>Embryophyta</taxon>
        <taxon>Tracheophyta</taxon>
        <taxon>Spermatophyta</taxon>
        <taxon>Magnoliopsida</taxon>
        <taxon>eudicotyledons</taxon>
        <taxon>Gunneridae</taxon>
        <taxon>Pentapetalae</taxon>
        <taxon>rosids</taxon>
        <taxon>malvids</taxon>
        <taxon>Brassicales</taxon>
        <taxon>Brassicaceae</taxon>
        <taxon>Brassiceae</taxon>
        <taxon>Brassica</taxon>
    </lineage>
</organism>
<name>A0A3P5YYG0_BRACM</name>
<protein>
    <submittedName>
        <fullName evidence="1">Uncharacterized protein</fullName>
    </submittedName>
</protein>
<gene>
    <name evidence="1" type="ORF">BRAA06T25183Z</name>
</gene>
<dbReference type="AlphaFoldDB" id="A0A3P5YYG0"/>
<accession>A0A3P5YYG0</accession>
<evidence type="ECO:0000313" key="1">
    <source>
        <dbReference type="EMBL" id="VDC66643.1"/>
    </source>
</evidence>
<dbReference type="EMBL" id="LR031569">
    <property type="protein sequence ID" value="VDC66643.1"/>
    <property type="molecule type" value="Genomic_DNA"/>
</dbReference>
<proteinExistence type="predicted"/>
<sequence length="61" mass="7324">MERRGRTTIDTFVATKTEDRYCSIQRSITWWAHCRTWTIRFLDAVSKTCIKRYAEEASHHC</sequence>